<gene>
    <name evidence="2" type="ORF">SAMN05518684_10822</name>
</gene>
<evidence type="ECO:0000313" key="2">
    <source>
        <dbReference type="EMBL" id="SES10183.1"/>
    </source>
</evidence>
<dbReference type="GO" id="GO:0008270">
    <property type="term" value="F:zinc ion binding"/>
    <property type="evidence" value="ECO:0007669"/>
    <property type="project" value="InterPro"/>
</dbReference>
<accession>A0A1H9UME9</accession>
<dbReference type="GO" id="GO:0004519">
    <property type="term" value="F:endonuclease activity"/>
    <property type="evidence" value="ECO:0007669"/>
    <property type="project" value="UniProtKB-KW"/>
</dbReference>
<dbReference type="OrthoDB" id="9802901at2"/>
<keyword evidence="3" id="KW-1185">Reference proteome</keyword>
<dbReference type="STRING" id="1601833.SAMN05518684_10822"/>
<organism evidence="2 3">
    <name type="scientific">Salipaludibacillus aurantiacus</name>
    <dbReference type="NCBI Taxonomy" id="1601833"/>
    <lineage>
        <taxon>Bacteria</taxon>
        <taxon>Bacillati</taxon>
        <taxon>Bacillota</taxon>
        <taxon>Bacilli</taxon>
        <taxon>Bacillales</taxon>
        <taxon>Bacillaceae</taxon>
    </lineage>
</organism>
<proteinExistence type="predicted"/>
<evidence type="ECO:0000313" key="3">
    <source>
        <dbReference type="Proteomes" id="UP000198571"/>
    </source>
</evidence>
<dbReference type="RefSeq" id="WP_093051754.1">
    <property type="nucleotide sequence ID" value="NZ_FOGT01000008.1"/>
</dbReference>
<dbReference type="Pfam" id="PF01844">
    <property type="entry name" value="HNH"/>
    <property type="match status" value="1"/>
</dbReference>
<keyword evidence="2" id="KW-0540">Nuclease</keyword>
<dbReference type="AlphaFoldDB" id="A0A1H9UME9"/>
<protein>
    <submittedName>
        <fullName evidence="2">HNH endonuclease</fullName>
    </submittedName>
</protein>
<sequence>MAVKDQHLALSSGMGLAGIAVTNFWEYYDSVFNEFKEEIIKAVIKPKKLTAVHHYLNYFPDFDEEIHNLKDALDIPEVFDFIERTLAEVKLTTDLPTPDFSECDDNGGHFDCDCFKIVQQWMKYSSDNNEKIAELVIHSAFQFVFQDRKFLRDFHLELAEFIEYEMDYIKKLYPEYVTKKGRIKRQYFPEWLKSAVFYRDKGTCVICRCDLSNLIRSQNKIHLDHIVPLELYGTNDPSNMQLLCETCNSSKGARSTATSAVNVPCWNLF</sequence>
<dbReference type="Gene3D" id="1.10.30.50">
    <property type="match status" value="1"/>
</dbReference>
<dbReference type="Proteomes" id="UP000198571">
    <property type="component" value="Unassembled WGS sequence"/>
</dbReference>
<dbReference type="PANTHER" id="PTHR33877:SF1">
    <property type="entry name" value="TYPE IV METHYL-DIRECTED RESTRICTION ENZYME ECOKMCRA"/>
    <property type="match status" value="1"/>
</dbReference>
<dbReference type="SMART" id="SM00507">
    <property type="entry name" value="HNHc"/>
    <property type="match status" value="1"/>
</dbReference>
<keyword evidence="2" id="KW-0378">Hydrolase</keyword>
<dbReference type="GO" id="GO:0003676">
    <property type="term" value="F:nucleic acid binding"/>
    <property type="evidence" value="ECO:0007669"/>
    <property type="project" value="InterPro"/>
</dbReference>
<dbReference type="EMBL" id="FOGT01000008">
    <property type="protein sequence ID" value="SES10183.1"/>
    <property type="molecule type" value="Genomic_DNA"/>
</dbReference>
<dbReference type="InterPro" id="IPR052892">
    <property type="entry name" value="NA-targeting_endonuclease"/>
</dbReference>
<dbReference type="PANTHER" id="PTHR33877">
    <property type="entry name" value="SLL1193 PROTEIN"/>
    <property type="match status" value="1"/>
</dbReference>
<feature type="domain" description="HNH nuclease" evidence="1">
    <location>
        <begin position="191"/>
        <end position="249"/>
    </location>
</feature>
<dbReference type="InterPro" id="IPR003615">
    <property type="entry name" value="HNH_nuc"/>
</dbReference>
<keyword evidence="2" id="KW-0255">Endonuclease</keyword>
<reference evidence="3" key="1">
    <citation type="submission" date="2016-10" db="EMBL/GenBank/DDBJ databases">
        <authorList>
            <person name="Varghese N."/>
            <person name="Submissions S."/>
        </authorList>
    </citation>
    <scope>NUCLEOTIDE SEQUENCE [LARGE SCALE GENOMIC DNA]</scope>
    <source>
        <strain evidence="3">S9</strain>
    </source>
</reference>
<name>A0A1H9UME9_9BACI</name>
<evidence type="ECO:0000259" key="1">
    <source>
        <dbReference type="SMART" id="SM00507"/>
    </source>
</evidence>
<dbReference type="InterPro" id="IPR002711">
    <property type="entry name" value="HNH"/>
</dbReference>
<dbReference type="CDD" id="cd00085">
    <property type="entry name" value="HNHc"/>
    <property type="match status" value="1"/>
</dbReference>